<gene>
    <name evidence="2" type="ORF">GMORB2_5720</name>
</gene>
<dbReference type="AlphaFoldDB" id="A0A9P4YZR0"/>
<dbReference type="OrthoDB" id="5144858at2759"/>
<protein>
    <submittedName>
        <fullName evidence="2">Uncharacterized protein</fullName>
    </submittedName>
</protein>
<accession>A0A9P4YZR0</accession>
<comment type="caution">
    <text evidence="2">The sequence shown here is derived from an EMBL/GenBank/DDBJ whole genome shotgun (WGS) entry which is preliminary data.</text>
</comment>
<dbReference type="RefSeq" id="XP_035322656.1">
    <property type="nucleotide sequence ID" value="XM_035467690.1"/>
</dbReference>
<organism evidence="2 3">
    <name type="scientific">Geosmithia morbida</name>
    <dbReference type="NCBI Taxonomy" id="1094350"/>
    <lineage>
        <taxon>Eukaryota</taxon>
        <taxon>Fungi</taxon>
        <taxon>Dikarya</taxon>
        <taxon>Ascomycota</taxon>
        <taxon>Pezizomycotina</taxon>
        <taxon>Sordariomycetes</taxon>
        <taxon>Hypocreomycetidae</taxon>
        <taxon>Hypocreales</taxon>
        <taxon>Bionectriaceae</taxon>
        <taxon>Geosmithia</taxon>
    </lineage>
</organism>
<dbReference type="Proteomes" id="UP000749293">
    <property type="component" value="Unassembled WGS sequence"/>
</dbReference>
<feature type="compositionally biased region" description="Low complexity" evidence="1">
    <location>
        <begin position="680"/>
        <end position="693"/>
    </location>
</feature>
<dbReference type="GeneID" id="55971945"/>
<sequence length="761" mass="83693">MILAHHTVAGNVTDAAAPPSSAAAAQLRVLVTVRAESPVDRNFYQEYETSPGFDVTDDLCSRLVGRIHHCARELITRSDSKATEPLRYTAPHTKLARYRLMFRIDRRGAPWREMHFTSFQEKTMTLQAAHEVVLETDRIVGLFLQSHDAAFHWALPCFVQQDPLGHKKTAPRIGAQQDAHCIPSYVDTPGYSIHLSLHTQGPGCPGHDWSVRVDSRQGTPLTLDRAEDLMSEVGEIMYEAVRAREDDFADMHEKCDALEGTHGCRHVQQGAFDLEAAVRNNYGPDFSHLSTRHRTFRLLINHSHADALVRILQQELETARHRCDAAINSSDELVLKVHEMRTEDWKLRRPLTVTLGPSNLHSRKTVERILERVVTGTTDVLSGHGIAAVVTIHKRGHLILDRTICSGEDSGPSDPTLSDSVDRKVQALRCRLGQRIRDDLTMVLKDTISLRTPLPLPDINVVTPSDWAANDDGLDRGNNYLHRILSKGDSSSCISTPSLADTGSIHHHEGVATPDSALRLPRNYDGIGVDVDGADPEDFHQSQDHVESASIGTVIRHAEPSLRAEVVLLPDQWSRAPSSEHLRGGKDPRLASEGSSFTFQSTETTRAPSDSIHPRSALAGPLREPQRQAYGDSRILLLGGSAQRNGALQGFVPRRACTSAEAAPTQSFVNASAVFDQRPRTSPAGSSPRPRGPSGDGNGLHSREILQNQLKRKKSNSIAGSRIHDAPAVARSATGRRYTLPATAMAFTGSFGHSRWALDSR</sequence>
<feature type="region of interest" description="Disordered" evidence="1">
    <location>
        <begin position="576"/>
        <end position="626"/>
    </location>
</feature>
<keyword evidence="3" id="KW-1185">Reference proteome</keyword>
<evidence type="ECO:0000313" key="2">
    <source>
        <dbReference type="EMBL" id="KAF4124004.1"/>
    </source>
</evidence>
<proteinExistence type="predicted"/>
<evidence type="ECO:0000256" key="1">
    <source>
        <dbReference type="SAM" id="MobiDB-lite"/>
    </source>
</evidence>
<feature type="compositionally biased region" description="Basic and acidic residues" evidence="1">
    <location>
        <begin position="578"/>
        <end position="590"/>
    </location>
</feature>
<reference evidence="2" key="1">
    <citation type="submission" date="2020-03" db="EMBL/GenBank/DDBJ databases">
        <title>Site-based positive gene gene selection in Geosmithia morbida across the United States reveals a broad range of putative effectors and factors for local host and environmental adapation.</title>
        <authorList>
            <person name="Onufrak A."/>
            <person name="Murdoch R.W."/>
            <person name="Gazis R."/>
            <person name="Huff M."/>
            <person name="Staton M."/>
            <person name="Klingeman W."/>
            <person name="Hadziabdic D."/>
        </authorList>
    </citation>
    <scope>NUCLEOTIDE SEQUENCE</scope>
    <source>
        <strain evidence="2">1262</strain>
    </source>
</reference>
<evidence type="ECO:0000313" key="3">
    <source>
        <dbReference type="Proteomes" id="UP000749293"/>
    </source>
</evidence>
<feature type="region of interest" description="Disordered" evidence="1">
    <location>
        <begin position="668"/>
        <end position="701"/>
    </location>
</feature>
<dbReference type="EMBL" id="JAANYQ010000005">
    <property type="protein sequence ID" value="KAF4124004.1"/>
    <property type="molecule type" value="Genomic_DNA"/>
</dbReference>
<feature type="compositionally biased region" description="Polar residues" evidence="1">
    <location>
        <begin position="593"/>
        <end position="608"/>
    </location>
</feature>
<name>A0A9P4YZR0_9HYPO</name>